<evidence type="ECO:0000256" key="9">
    <source>
        <dbReference type="ARBA" id="ARBA00022777"/>
    </source>
</evidence>
<dbReference type="SUPFAM" id="SSF158472">
    <property type="entry name" value="HAMP domain-like"/>
    <property type="match status" value="1"/>
</dbReference>
<dbReference type="AlphaFoldDB" id="A0A090ZNM0"/>
<feature type="domain" description="Histidine kinase" evidence="15">
    <location>
        <begin position="259"/>
        <end position="476"/>
    </location>
</feature>
<keyword evidence="13 14" id="KW-0472">Membrane</keyword>
<dbReference type="InterPro" id="IPR036890">
    <property type="entry name" value="HATPase_C_sf"/>
</dbReference>
<dbReference type="InterPro" id="IPR003594">
    <property type="entry name" value="HATPase_dom"/>
</dbReference>
<dbReference type="PRINTS" id="PR00344">
    <property type="entry name" value="BCTRLSENSOR"/>
</dbReference>
<keyword evidence="9" id="KW-0418">Kinase</keyword>
<keyword evidence="4" id="KW-1003">Cell membrane</keyword>
<accession>A0A090ZNM0</accession>
<dbReference type="InterPro" id="IPR003661">
    <property type="entry name" value="HisK_dim/P_dom"/>
</dbReference>
<evidence type="ECO:0000256" key="11">
    <source>
        <dbReference type="ARBA" id="ARBA00022989"/>
    </source>
</evidence>
<dbReference type="Pfam" id="PF00672">
    <property type="entry name" value="HAMP"/>
    <property type="match status" value="1"/>
</dbReference>
<organism evidence="17 18">
    <name type="scientific">Paenibacillus macerans</name>
    <name type="common">Bacillus macerans</name>
    <dbReference type="NCBI Taxonomy" id="44252"/>
    <lineage>
        <taxon>Bacteria</taxon>
        <taxon>Bacillati</taxon>
        <taxon>Bacillota</taxon>
        <taxon>Bacilli</taxon>
        <taxon>Bacillales</taxon>
        <taxon>Paenibacillaceae</taxon>
        <taxon>Paenibacillus</taxon>
    </lineage>
</organism>
<keyword evidence="18" id="KW-1185">Reference proteome</keyword>
<sequence length="479" mass="53247">MKKIAHWSLKSQFTLGFALILALSLAATVITYAFGVLLFTRMENSSVYPANFYEKQIPGIKEYIREENTALLDPSRREALEAQVPAAGFLYQVVDGEGDYIYGTLHDQIFAGKRQLYDKLNTVTGLRGRYVQTVPVIGGDGRISGAVLLSYTLSPTYAEGRGWLAAVYIAILLSPFFYILLFTLLFARRIAGRMNEPIRMLMQASRKIADKDLDFTIEYRSGNELGQLCAAFAQMQEELRSSLSAQWRLEREKAEMVEALAHDLKTPVSLISGYAEALLESGAADDRQRRYLSVIHDNAQKSAGLVRQLQYSAEVERLEGRLDVSPVELIPWTEKLVGQFEPAARDKGIRLLFHPEGADGVYRIDTEKLERILGNIISNSISYASEGGRIEVGLKTQERQVLYRIRDTGPGFKPGEEKKVFARFYRADKARGQAEGHSGLGLYIAKRLVESHGGWIKAGNAEDGGAVVTFAIAAADAEE</sequence>
<keyword evidence="8" id="KW-0547">Nucleotide-binding</keyword>
<evidence type="ECO:0000256" key="10">
    <source>
        <dbReference type="ARBA" id="ARBA00022840"/>
    </source>
</evidence>
<evidence type="ECO:0000256" key="1">
    <source>
        <dbReference type="ARBA" id="ARBA00000085"/>
    </source>
</evidence>
<dbReference type="OrthoDB" id="84942at2"/>
<dbReference type="GO" id="GO:0005524">
    <property type="term" value="F:ATP binding"/>
    <property type="evidence" value="ECO:0007669"/>
    <property type="project" value="UniProtKB-KW"/>
</dbReference>
<dbReference type="PANTHER" id="PTHR45528:SF8">
    <property type="entry name" value="HISTIDINE KINASE"/>
    <property type="match status" value="1"/>
</dbReference>
<dbReference type="PROSITE" id="PS50109">
    <property type="entry name" value="HIS_KIN"/>
    <property type="match status" value="1"/>
</dbReference>
<evidence type="ECO:0000313" key="18">
    <source>
        <dbReference type="Proteomes" id="UP000029278"/>
    </source>
</evidence>
<evidence type="ECO:0000256" key="13">
    <source>
        <dbReference type="ARBA" id="ARBA00023136"/>
    </source>
</evidence>
<dbReference type="Proteomes" id="UP000029278">
    <property type="component" value="Unassembled WGS sequence"/>
</dbReference>
<dbReference type="FunFam" id="3.30.565.10:FF:000006">
    <property type="entry name" value="Sensor histidine kinase WalK"/>
    <property type="match status" value="1"/>
</dbReference>
<evidence type="ECO:0000256" key="4">
    <source>
        <dbReference type="ARBA" id="ARBA00022475"/>
    </source>
</evidence>
<evidence type="ECO:0000256" key="14">
    <source>
        <dbReference type="SAM" id="Phobius"/>
    </source>
</evidence>
<gene>
    <name evidence="17" type="ORF">DJ90_119</name>
</gene>
<evidence type="ECO:0000256" key="6">
    <source>
        <dbReference type="ARBA" id="ARBA00022679"/>
    </source>
</evidence>
<comment type="catalytic activity">
    <reaction evidence="1">
        <text>ATP + protein L-histidine = ADP + protein N-phospho-L-histidine.</text>
        <dbReference type="EC" id="2.7.13.3"/>
    </reaction>
</comment>
<dbReference type="CDD" id="cd06225">
    <property type="entry name" value="HAMP"/>
    <property type="match status" value="1"/>
</dbReference>
<evidence type="ECO:0000256" key="12">
    <source>
        <dbReference type="ARBA" id="ARBA00023012"/>
    </source>
</evidence>
<dbReference type="InterPro" id="IPR005467">
    <property type="entry name" value="His_kinase_dom"/>
</dbReference>
<evidence type="ECO:0000256" key="8">
    <source>
        <dbReference type="ARBA" id="ARBA00022741"/>
    </source>
</evidence>
<keyword evidence="5" id="KW-0597">Phosphoprotein</keyword>
<dbReference type="EMBL" id="JMQA01000038">
    <property type="protein sequence ID" value="KFN05761.1"/>
    <property type="molecule type" value="Genomic_DNA"/>
</dbReference>
<feature type="transmembrane region" description="Helical" evidence="14">
    <location>
        <begin position="12"/>
        <end position="39"/>
    </location>
</feature>
<dbReference type="GO" id="GO:0005886">
    <property type="term" value="C:plasma membrane"/>
    <property type="evidence" value="ECO:0007669"/>
    <property type="project" value="UniProtKB-SubCell"/>
</dbReference>
<dbReference type="SMART" id="SM00387">
    <property type="entry name" value="HATPase_c"/>
    <property type="match status" value="1"/>
</dbReference>
<dbReference type="Gene3D" id="6.10.340.10">
    <property type="match status" value="1"/>
</dbReference>
<dbReference type="STRING" id="44252.DJ90_119"/>
<keyword evidence="12" id="KW-0902">Two-component regulatory system</keyword>
<dbReference type="PATRIC" id="fig|44252.3.peg.4372"/>
<evidence type="ECO:0000256" key="5">
    <source>
        <dbReference type="ARBA" id="ARBA00022553"/>
    </source>
</evidence>
<dbReference type="InterPro" id="IPR050398">
    <property type="entry name" value="HssS/ArlS-like"/>
</dbReference>
<keyword evidence="11 14" id="KW-1133">Transmembrane helix</keyword>
<dbReference type="RefSeq" id="WP_036625566.1">
    <property type="nucleotide sequence ID" value="NZ_BGML01000002.1"/>
</dbReference>
<feature type="transmembrane region" description="Helical" evidence="14">
    <location>
        <begin position="163"/>
        <end position="187"/>
    </location>
</feature>
<dbReference type="Gene3D" id="1.10.287.130">
    <property type="match status" value="1"/>
</dbReference>
<dbReference type="SMART" id="SM00304">
    <property type="entry name" value="HAMP"/>
    <property type="match status" value="1"/>
</dbReference>
<dbReference type="HOGENOM" id="CLU_000445_89_6_9"/>
<dbReference type="GeneID" id="77009175"/>
<name>A0A090ZNM0_PAEMA</name>
<evidence type="ECO:0000313" key="17">
    <source>
        <dbReference type="EMBL" id="KFN05761.1"/>
    </source>
</evidence>
<keyword evidence="6" id="KW-0808">Transferase</keyword>
<dbReference type="InterPro" id="IPR004358">
    <property type="entry name" value="Sig_transdc_His_kin-like_C"/>
</dbReference>
<evidence type="ECO:0000256" key="3">
    <source>
        <dbReference type="ARBA" id="ARBA00012438"/>
    </source>
</evidence>
<keyword evidence="10" id="KW-0067">ATP-binding</keyword>
<keyword evidence="7 14" id="KW-0812">Transmembrane</keyword>
<dbReference type="InterPro" id="IPR003660">
    <property type="entry name" value="HAMP_dom"/>
</dbReference>
<dbReference type="PROSITE" id="PS50885">
    <property type="entry name" value="HAMP"/>
    <property type="match status" value="1"/>
</dbReference>
<evidence type="ECO:0000256" key="7">
    <source>
        <dbReference type="ARBA" id="ARBA00022692"/>
    </source>
</evidence>
<reference evidence="17 18" key="1">
    <citation type="submission" date="2014-04" db="EMBL/GenBank/DDBJ databases">
        <authorList>
            <person name="Bishop-Lilly K.A."/>
            <person name="Broomall S.M."/>
            <person name="Chain P.S."/>
            <person name="Chertkov O."/>
            <person name="Coyne S.R."/>
            <person name="Daligault H.E."/>
            <person name="Davenport K.W."/>
            <person name="Erkkila T."/>
            <person name="Frey K.G."/>
            <person name="Gibbons H.S."/>
            <person name="Gu W."/>
            <person name="Jaissle J."/>
            <person name="Johnson S.L."/>
            <person name="Koroleva G.I."/>
            <person name="Ladner J.T."/>
            <person name="Lo C.-C."/>
            <person name="Minogue T.D."/>
            <person name="Munk C."/>
            <person name="Palacios G.F."/>
            <person name="Redden C.L."/>
            <person name="Rosenzweig C.N."/>
            <person name="Scholz M.B."/>
            <person name="Teshima H."/>
            <person name="Xu Y."/>
        </authorList>
    </citation>
    <scope>NUCLEOTIDE SEQUENCE [LARGE SCALE GENOMIC DNA]</scope>
    <source>
        <strain evidence="17 18">8244</strain>
    </source>
</reference>
<comment type="subcellular location">
    <subcellularLocation>
        <location evidence="2">Cell membrane</location>
        <topology evidence="2">Multi-pass membrane protein</topology>
    </subcellularLocation>
</comment>
<dbReference type="SMART" id="SM00388">
    <property type="entry name" value="HisKA"/>
    <property type="match status" value="1"/>
</dbReference>
<evidence type="ECO:0000256" key="2">
    <source>
        <dbReference type="ARBA" id="ARBA00004651"/>
    </source>
</evidence>
<dbReference type="GO" id="GO:0000155">
    <property type="term" value="F:phosphorelay sensor kinase activity"/>
    <property type="evidence" value="ECO:0007669"/>
    <property type="project" value="InterPro"/>
</dbReference>
<dbReference type="EC" id="2.7.13.3" evidence="3"/>
<dbReference type="CDD" id="cd00082">
    <property type="entry name" value="HisKA"/>
    <property type="match status" value="1"/>
</dbReference>
<evidence type="ECO:0000259" key="15">
    <source>
        <dbReference type="PROSITE" id="PS50109"/>
    </source>
</evidence>
<dbReference type="Pfam" id="PF02518">
    <property type="entry name" value="HATPase_c"/>
    <property type="match status" value="1"/>
</dbReference>
<proteinExistence type="predicted"/>
<dbReference type="SUPFAM" id="SSF47384">
    <property type="entry name" value="Homodimeric domain of signal transducing histidine kinase"/>
    <property type="match status" value="1"/>
</dbReference>
<dbReference type="PANTHER" id="PTHR45528">
    <property type="entry name" value="SENSOR HISTIDINE KINASE CPXA"/>
    <property type="match status" value="1"/>
</dbReference>
<dbReference type="CDD" id="cd00075">
    <property type="entry name" value="HATPase"/>
    <property type="match status" value="1"/>
</dbReference>
<dbReference type="SUPFAM" id="SSF55874">
    <property type="entry name" value="ATPase domain of HSP90 chaperone/DNA topoisomerase II/histidine kinase"/>
    <property type="match status" value="1"/>
</dbReference>
<evidence type="ECO:0000259" key="16">
    <source>
        <dbReference type="PROSITE" id="PS50885"/>
    </source>
</evidence>
<protein>
    <recommendedName>
        <fullName evidence="3">histidine kinase</fullName>
        <ecNumber evidence="3">2.7.13.3</ecNumber>
    </recommendedName>
</protein>
<comment type="caution">
    <text evidence="17">The sequence shown here is derived from an EMBL/GenBank/DDBJ whole genome shotgun (WGS) entry which is preliminary data.</text>
</comment>
<dbReference type="Gene3D" id="3.30.565.10">
    <property type="entry name" value="Histidine kinase-like ATPase, C-terminal domain"/>
    <property type="match status" value="1"/>
</dbReference>
<feature type="domain" description="HAMP" evidence="16">
    <location>
        <begin position="192"/>
        <end position="244"/>
    </location>
</feature>
<dbReference type="Pfam" id="PF00512">
    <property type="entry name" value="HisKA"/>
    <property type="match status" value="1"/>
</dbReference>
<dbReference type="InterPro" id="IPR036097">
    <property type="entry name" value="HisK_dim/P_sf"/>
</dbReference>